<evidence type="ECO:0000313" key="3">
    <source>
        <dbReference type="Proteomes" id="UP000260680"/>
    </source>
</evidence>
<dbReference type="Pfam" id="PF12674">
    <property type="entry name" value="Zn_ribbon_2"/>
    <property type="match status" value="1"/>
</dbReference>
<evidence type="ECO:0000313" key="2">
    <source>
        <dbReference type="EMBL" id="RFZ77429.1"/>
    </source>
</evidence>
<name>A0A3E2N8T9_9FIRM</name>
<dbReference type="InterPro" id="IPR025868">
    <property type="entry name" value="Zn_ribbon_dom_put"/>
</dbReference>
<dbReference type="Proteomes" id="UP000260680">
    <property type="component" value="Unassembled WGS sequence"/>
</dbReference>
<organism evidence="2 3">
    <name type="scientific">Lacrimispora amygdalina</name>
    <dbReference type="NCBI Taxonomy" id="253257"/>
    <lineage>
        <taxon>Bacteria</taxon>
        <taxon>Bacillati</taxon>
        <taxon>Bacillota</taxon>
        <taxon>Clostridia</taxon>
        <taxon>Lachnospirales</taxon>
        <taxon>Lachnospiraceae</taxon>
        <taxon>Lacrimispora</taxon>
    </lineage>
</organism>
<feature type="domain" description="Putative zinc ribbon" evidence="1">
    <location>
        <begin position="3"/>
        <end position="77"/>
    </location>
</feature>
<comment type="caution">
    <text evidence="2">The sequence shown here is derived from an EMBL/GenBank/DDBJ whole genome shotgun (WGS) entry which is preliminary data.</text>
</comment>
<accession>A0A3E2N8T9</accession>
<dbReference type="EMBL" id="QOHO01000062">
    <property type="protein sequence ID" value="RFZ77429.1"/>
    <property type="molecule type" value="Genomic_DNA"/>
</dbReference>
<gene>
    <name evidence="2" type="ORF">DS742_18435</name>
</gene>
<sequence>MKVCIACGMPMEKKSDFAGGDEQKDYCVYCARPDGTMRSFEEAKAGMTRFIMESQGFDETAAEKIAISSMKKLPAWKSEFGHE</sequence>
<evidence type="ECO:0000259" key="1">
    <source>
        <dbReference type="Pfam" id="PF12674"/>
    </source>
</evidence>
<proteinExistence type="predicted"/>
<dbReference type="AlphaFoldDB" id="A0A3E2N8T9"/>
<reference evidence="2 3" key="1">
    <citation type="submission" date="2018-07" db="EMBL/GenBank/DDBJ databases">
        <title>New species, Clostridium PI-S10-A1B.</title>
        <authorList>
            <person name="Krishna G."/>
            <person name="Summeta K."/>
            <person name="Shikha S."/>
            <person name="Prabhu P.B."/>
            <person name="Suresh K."/>
        </authorList>
    </citation>
    <scope>NUCLEOTIDE SEQUENCE [LARGE SCALE GENOMIC DNA]</scope>
    <source>
        <strain evidence="2 3">PI-S10-A1B</strain>
    </source>
</reference>
<protein>
    <submittedName>
        <fullName evidence="2">AraC family transcriptional regulator</fullName>
    </submittedName>
</protein>
<dbReference type="OrthoDB" id="9801008at2"/>
<dbReference type="RefSeq" id="WP_117418441.1">
    <property type="nucleotide sequence ID" value="NZ_QOHO01000062.1"/>
</dbReference>